<dbReference type="Gramene" id="mRNA:HanXRQr2_Chr16g0725351">
    <property type="protein sequence ID" value="mRNA:HanXRQr2_Chr16g0725351"/>
    <property type="gene ID" value="HanXRQr2_Chr16g0725351"/>
</dbReference>
<evidence type="ECO:0000313" key="2">
    <source>
        <dbReference type="Proteomes" id="UP000215914"/>
    </source>
</evidence>
<dbReference type="AlphaFoldDB" id="A0A9K3DN55"/>
<gene>
    <name evidence="1" type="ORF">HanXRQr2_Chr16g0725351</name>
</gene>
<evidence type="ECO:0000313" key="1">
    <source>
        <dbReference type="EMBL" id="KAF5758090.1"/>
    </source>
</evidence>
<dbReference type="Proteomes" id="UP000215914">
    <property type="component" value="Unassembled WGS sequence"/>
</dbReference>
<comment type="caution">
    <text evidence="1">The sequence shown here is derived from an EMBL/GenBank/DDBJ whole genome shotgun (WGS) entry which is preliminary data.</text>
</comment>
<dbReference type="EMBL" id="MNCJ02000331">
    <property type="protein sequence ID" value="KAF5758090.1"/>
    <property type="molecule type" value="Genomic_DNA"/>
</dbReference>
<name>A0A9K3DN55_HELAN</name>
<reference evidence="1" key="1">
    <citation type="journal article" date="2017" name="Nature">
        <title>The sunflower genome provides insights into oil metabolism, flowering and Asterid evolution.</title>
        <authorList>
            <person name="Badouin H."/>
            <person name="Gouzy J."/>
            <person name="Grassa C.J."/>
            <person name="Murat F."/>
            <person name="Staton S.E."/>
            <person name="Cottret L."/>
            <person name="Lelandais-Briere C."/>
            <person name="Owens G.L."/>
            <person name="Carrere S."/>
            <person name="Mayjonade B."/>
            <person name="Legrand L."/>
            <person name="Gill N."/>
            <person name="Kane N.C."/>
            <person name="Bowers J.E."/>
            <person name="Hubner S."/>
            <person name="Bellec A."/>
            <person name="Berard A."/>
            <person name="Berges H."/>
            <person name="Blanchet N."/>
            <person name="Boniface M.C."/>
            <person name="Brunel D."/>
            <person name="Catrice O."/>
            <person name="Chaidir N."/>
            <person name="Claudel C."/>
            <person name="Donnadieu C."/>
            <person name="Faraut T."/>
            <person name="Fievet G."/>
            <person name="Helmstetter N."/>
            <person name="King M."/>
            <person name="Knapp S.J."/>
            <person name="Lai Z."/>
            <person name="Le Paslier M.C."/>
            <person name="Lippi Y."/>
            <person name="Lorenzon L."/>
            <person name="Mandel J.R."/>
            <person name="Marage G."/>
            <person name="Marchand G."/>
            <person name="Marquand E."/>
            <person name="Bret-Mestries E."/>
            <person name="Morien E."/>
            <person name="Nambeesan S."/>
            <person name="Nguyen T."/>
            <person name="Pegot-Espagnet P."/>
            <person name="Pouilly N."/>
            <person name="Raftis F."/>
            <person name="Sallet E."/>
            <person name="Schiex T."/>
            <person name="Thomas J."/>
            <person name="Vandecasteele C."/>
            <person name="Vares D."/>
            <person name="Vear F."/>
            <person name="Vautrin S."/>
            <person name="Crespi M."/>
            <person name="Mangin B."/>
            <person name="Burke J.M."/>
            <person name="Salse J."/>
            <person name="Munos S."/>
            <person name="Vincourt P."/>
            <person name="Rieseberg L.H."/>
            <person name="Langlade N.B."/>
        </authorList>
    </citation>
    <scope>NUCLEOTIDE SEQUENCE</scope>
    <source>
        <tissue evidence="1">Leaves</tissue>
    </source>
</reference>
<protein>
    <submittedName>
        <fullName evidence="1">Uncharacterized protein</fullName>
    </submittedName>
</protein>
<reference evidence="1" key="2">
    <citation type="submission" date="2020-06" db="EMBL/GenBank/DDBJ databases">
        <title>Helianthus annuus Genome sequencing and assembly Release 2.</title>
        <authorList>
            <person name="Gouzy J."/>
            <person name="Langlade N."/>
            <person name="Munos S."/>
        </authorList>
    </citation>
    <scope>NUCLEOTIDE SEQUENCE</scope>
    <source>
        <tissue evidence="1">Leaves</tissue>
    </source>
</reference>
<keyword evidence="2" id="KW-1185">Reference proteome</keyword>
<sequence length="49" mass="5395">MVNLCICKLEKLEGESSDGRLEEEEKSGATSAFHQQKTEIAVLHTSCLT</sequence>
<proteinExistence type="predicted"/>
<accession>A0A9K3DN55</accession>
<organism evidence="1 2">
    <name type="scientific">Helianthus annuus</name>
    <name type="common">Common sunflower</name>
    <dbReference type="NCBI Taxonomy" id="4232"/>
    <lineage>
        <taxon>Eukaryota</taxon>
        <taxon>Viridiplantae</taxon>
        <taxon>Streptophyta</taxon>
        <taxon>Embryophyta</taxon>
        <taxon>Tracheophyta</taxon>
        <taxon>Spermatophyta</taxon>
        <taxon>Magnoliopsida</taxon>
        <taxon>eudicotyledons</taxon>
        <taxon>Gunneridae</taxon>
        <taxon>Pentapetalae</taxon>
        <taxon>asterids</taxon>
        <taxon>campanulids</taxon>
        <taxon>Asterales</taxon>
        <taxon>Asteraceae</taxon>
        <taxon>Asteroideae</taxon>
        <taxon>Heliantheae alliance</taxon>
        <taxon>Heliantheae</taxon>
        <taxon>Helianthus</taxon>
    </lineage>
</organism>